<evidence type="ECO:0000256" key="4">
    <source>
        <dbReference type="ARBA" id="ARBA00023136"/>
    </source>
</evidence>
<comment type="subcellular location">
    <subcellularLocation>
        <location evidence="1">Membrane</location>
    </subcellularLocation>
</comment>
<keyword evidence="3 6" id="KW-1133">Transmembrane helix</keyword>
<dbReference type="SUPFAM" id="SSF51306">
    <property type="entry name" value="LexA/Signal peptidase"/>
    <property type="match status" value="1"/>
</dbReference>
<dbReference type="RefSeq" id="WP_157294986.1">
    <property type="nucleotide sequence ID" value="NZ_JBHTCT010000025.1"/>
</dbReference>
<dbReference type="NCBIfam" id="TIGR02228">
    <property type="entry name" value="sigpep_I_arch"/>
    <property type="match status" value="1"/>
</dbReference>
<protein>
    <recommendedName>
        <fullName evidence="5">Signal peptidase I</fullName>
        <ecNumber evidence="5">3.4.21.89</ecNumber>
    </recommendedName>
</protein>
<proteinExistence type="predicted"/>
<keyword evidence="8" id="KW-1185">Reference proteome</keyword>
<keyword evidence="2 6" id="KW-0812">Transmembrane</keyword>
<dbReference type="GO" id="GO:0009003">
    <property type="term" value="F:signal peptidase activity"/>
    <property type="evidence" value="ECO:0007669"/>
    <property type="project" value="UniProtKB-EC"/>
</dbReference>
<dbReference type="InterPro" id="IPR001733">
    <property type="entry name" value="Peptidase_S26B"/>
</dbReference>
<dbReference type="Proteomes" id="UP001596483">
    <property type="component" value="Unassembled WGS sequence"/>
</dbReference>
<evidence type="ECO:0000256" key="1">
    <source>
        <dbReference type="ARBA" id="ARBA00004370"/>
    </source>
</evidence>
<evidence type="ECO:0000256" key="3">
    <source>
        <dbReference type="ARBA" id="ARBA00022989"/>
    </source>
</evidence>
<reference evidence="8" key="1">
    <citation type="journal article" date="2019" name="Int. J. Syst. Evol. Microbiol.">
        <title>The Global Catalogue of Microorganisms (GCM) 10K type strain sequencing project: providing services to taxonomists for standard genome sequencing and annotation.</title>
        <authorList>
            <consortium name="The Broad Institute Genomics Platform"/>
            <consortium name="The Broad Institute Genome Sequencing Center for Infectious Disease"/>
            <person name="Wu L."/>
            <person name="Ma J."/>
        </authorList>
    </citation>
    <scope>NUCLEOTIDE SEQUENCE [LARGE SCALE GENOMIC DNA]</scope>
    <source>
        <strain evidence="8">JCM 4738</strain>
    </source>
</reference>
<feature type="transmembrane region" description="Helical" evidence="6">
    <location>
        <begin position="152"/>
        <end position="174"/>
    </location>
</feature>
<organism evidence="7 8">
    <name type="scientific">Bhargavaea changchunensis</name>
    <dbReference type="NCBI Taxonomy" id="2134037"/>
    <lineage>
        <taxon>Bacteria</taxon>
        <taxon>Bacillati</taxon>
        <taxon>Bacillota</taxon>
        <taxon>Bacilli</taxon>
        <taxon>Bacillales</taxon>
        <taxon>Caryophanaceae</taxon>
        <taxon>Bhargavaea</taxon>
    </lineage>
</organism>
<evidence type="ECO:0000256" key="5">
    <source>
        <dbReference type="NCBIfam" id="TIGR02228"/>
    </source>
</evidence>
<keyword evidence="7" id="KW-0378">Hydrolase</keyword>
<dbReference type="PANTHER" id="PTHR10806">
    <property type="entry name" value="SIGNAL PEPTIDASE COMPLEX CATALYTIC SUBUNIT SEC11"/>
    <property type="match status" value="1"/>
</dbReference>
<evidence type="ECO:0000256" key="6">
    <source>
        <dbReference type="SAM" id="Phobius"/>
    </source>
</evidence>
<name>A0ABW2NGC6_9BACL</name>
<evidence type="ECO:0000313" key="8">
    <source>
        <dbReference type="Proteomes" id="UP001596483"/>
    </source>
</evidence>
<dbReference type="CDD" id="cd06530">
    <property type="entry name" value="S26_SPase_I"/>
    <property type="match status" value="1"/>
</dbReference>
<dbReference type="PANTHER" id="PTHR10806:SF6">
    <property type="entry name" value="SIGNAL PEPTIDASE COMPLEX CATALYTIC SUBUNIT SEC11"/>
    <property type="match status" value="1"/>
</dbReference>
<comment type="caution">
    <text evidence="7">The sequence shown here is derived from an EMBL/GenBank/DDBJ whole genome shotgun (WGS) entry which is preliminary data.</text>
</comment>
<keyword evidence="4 6" id="KW-0472">Membrane</keyword>
<gene>
    <name evidence="7" type="primary">sipW</name>
    <name evidence="7" type="ORF">ACFQQH_08805</name>
</gene>
<dbReference type="InterPro" id="IPR036286">
    <property type="entry name" value="LexA/Signal_pep-like_sf"/>
</dbReference>
<evidence type="ECO:0000313" key="7">
    <source>
        <dbReference type="EMBL" id="MFC7365213.1"/>
    </source>
</evidence>
<dbReference type="EC" id="3.4.21.89" evidence="5"/>
<dbReference type="InterPro" id="IPR019533">
    <property type="entry name" value="Peptidase_S26"/>
</dbReference>
<dbReference type="EMBL" id="JBHTCT010000025">
    <property type="protein sequence ID" value="MFC7365213.1"/>
    <property type="molecule type" value="Genomic_DNA"/>
</dbReference>
<dbReference type="NCBIfam" id="NF046067">
    <property type="entry name" value="SigPepSipWBacil"/>
    <property type="match status" value="1"/>
</dbReference>
<accession>A0ABW2NGC6</accession>
<dbReference type="PRINTS" id="PR00728">
    <property type="entry name" value="SIGNALPTASE"/>
</dbReference>
<sequence>MNSKKVMKWVSNLVTAVLMVLLIGMGALVMVTKLSGEEPQVFGYQIKTVLSGSMEPEILTGSVIAVKLAEKKEHFKKGDVITFQTEENILITHRVTEVLESGQSVMYRTKGDNNNAEDMEPVLSQNVVAEYTGKTVPYLGYFLSFAQSKNGAFLLLVPGFLLLLYSAFTIWRAISQIELHQKRPEEATSEKQ</sequence>
<evidence type="ECO:0000256" key="2">
    <source>
        <dbReference type="ARBA" id="ARBA00022692"/>
    </source>
</evidence>